<evidence type="ECO:0000256" key="3">
    <source>
        <dbReference type="ARBA" id="ARBA00023125"/>
    </source>
</evidence>
<dbReference type="AlphaFoldDB" id="A0A8T1YM90"/>
<keyword evidence="2" id="KW-0677">Repeat</keyword>
<feature type="domain" description="HTH myb-type" evidence="6">
    <location>
        <begin position="10"/>
        <end position="62"/>
    </location>
</feature>
<proteinExistence type="predicted"/>
<dbReference type="PANTHER" id="PTHR47994:SF5">
    <property type="entry name" value="F14D16.11-RELATED"/>
    <property type="match status" value="1"/>
</dbReference>
<reference evidence="7 8" key="1">
    <citation type="submission" date="2020-12" db="EMBL/GenBank/DDBJ databases">
        <title>Concerted genomic and epigenomic changes stabilize Arabidopsis allopolyploids.</title>
        <authorList>
            <person name="Chen Z."/>
        </authorList>
    </citation>
    <scope>NUCLEOTIDE SEQUENCE [LARGE SCALE GENOMIC DNA]</scope>
    <source>
        <strain evidence="7">As9502</strain>
        <tissue evidence="7">Leaf</tissue>
    </source>
</reference>
<gene>
    <name evidence="7" type="ORF">ISN44_As12g024060</name>
</gene>
<keyword evidence="4" id="KW-0539">Nucleus</keyword>
<dbReference type="GO" id="GO:0005634">
    <property type="term" value="C:nucleus"/>
    <property type="evidence" value="ECO:0007669"/>
    <property type="project" value="UniProtKB-SubCell"/>
</dbReference>
<dbReference type="PROSITE" id="PS51294">
    <property type="entry name" value="HTH_MYB"/>
    <property type="match status" value="2"/>
</dbReference>
<evidence type="ECO:0000256" key="4">
    <source>
        <dbReference type="ARBA" id="ARBA00023242"/>
    </source>
</evidence>
<sequence length="392" mass="43593">MGRSPCCDQDKGVKKGPWLQEEDDKLTAYINENGYGNWRSLPKLAGLNRCGKSCRLRWMNYLRPDIRRGKFSDEEESTIVRLHALLGNKWSKIAGHLPGRTDNEIKNYWNTHMRKKLLQMGIDPMTHEPRTNDLSPILDVSQMLAAAINNGQFGNNNLFNNNTALEDLLKLQLIHKMLQIITPKAIPNINSFNTNSVNPKPEPVVNSFNTNSMNSKPDPTAGQLNSTDPQVFINQRGITPEATSDFIPSYENVWDGFEDNQLPGLVTVSQESLNTAKPGTSSTTKVNDYTGAGIMPGYYGDQLLKIPSGSVSVSPETTGLNHPGTSQHSSGLDVLEDWEKFLDDDSCWKSFLDPFLSFSFPAAQSLSRVSPCRFSSSVSFPPLILSHLPSLY</sequence>
<protein>
    <submittedName>
        <fullName evidence="7">Myb domain</fullName>
    </submittedName>
</protein>
<evidence type="ECO:0000259" key="5">
    <source>
        <dbReference type="PROSITE" id="PS50090"/>
    </source>
</evidence>
<dbReference type="InterPro" id="IPR017930">
    <property type="entry name" value="Myb_dom"/>
</dbReference>
<keyword evidence="3" id="KW-0238">DNA-binding</keyword>
<dbReference type="PANTHER" id="PTHR47994">
    <property type="entry name" value="F14D16.11-RELATED"/>
    <property type="match status" value="1"/>
</dbReference>
<organism evidence="7 8">
    <name type="scientific">Arabidopsis suecica</name>
    <name type="common">Swedish thale-cress</name>
    <name type="synonym">Cardaminopsis suecica</name>
    <dbReference type="NCBI Taxonomy" id="45249"/>
    <lineage>
        <taxon>Eukaryota</taxon>
        <taxon>Viridiplantae</taxon>
        <taxon>Streptophyta</taxon>
        <taxon>Embryophyta</taxon>
        <taxon>Tracheophyta</taxon>
        <taxon>Spermatophyta</taxon>
        <taxon>Magnoliopsida</taxon>
        <taxon>eudicotyledons</taxon>
        <taxon>Gunneridae</taxon>
        <taxon>Pentapetalae</taxon>
        <taxon>rosids</taxon>
        <taxon>malvids</taxon>
        <taxon>Brassicales</taxon>
        <taxon>Brassicaceae</taxon>
        <taxon>Camelineae</taxon>
        <taxon>Arabidopsis</taxon>
    </lineage>
</organism>
<evidence type="ECO:0000259" key="6">
    <source>
        <dbReference type="PROSITE" id="PS51294"/>
    </source>
</evidence>
<evidence type="ECO:0000313" key="7">
    <source>
        <dbReference type="EMBL" id="KAG7547129.1"/>
    </source>
</evidence>
<name>A0A8T1YM90_ARASU</name>
<dbReference type="EMBL" id="JAEFBJ010000012">
    <property type="protein sequence ID" value="KAG7547129.1"/>
    <property type="molecule type" value="Genomic_DNA"/>
</dbReference>
<keyword evidence="8" id="KW-1185">Reference proteome</keyword>
<dbReference type="GO" id="GO:0003677">
    <property type="term" value="F:DNA binding"/>
    <property type="evidence" value="ECO:0007669"/>
    <property type="project" value="UniProtKB-KW"/>
</dbReference>
<dbReference type="SMART" id="SM00717">
    <property type="entry name" value="SANT"/>
    <property type="match status" value="2"/>
</dbReference>
<evidence type="ECO:0000313" key="8">
    <source>
        <dbReference type="Proteomes" id="UP000694251"/>
    </source>
</evidence>
<dbReference type="FunFam" id="1.10.10.60:FF:000349">
    <property type="entry name" value="Transcription factor MYB39"/>
    <property type="match status" value="1"/>
</dbReference>
<comment type="subcellular location">
    <subcellularLocation>
        <location evidence="1">Nucleus</location>
    </subcellularLocation>
</comment>
<dbReference type="Proteomes" id="UP000694251">
    <property type="component" value="Chromosome 12"/>
</dbReference>
<accession>A0A8T1YM90</accession>
<dbReference type="InterPro" id="IPR001005">
    <property type="entry name" value="SANT/Myb"/>
</dbReference>
<evidence type="ECO:0000256" key="1">
    <source>
        <dbReference type="ARBA" id="ARBA00004123"/>
    </source>
</evidence>
<dbReference type="InterPro" id="IPR015495">
    <property type="entry name" value="Myb_TF_plants"/>
</dbReference>
<dbReference type="CDD" id="cd00167">
    <property type="entry name" value="SANT"/>
    <property type="match status" value="2"/>
</dbReference>
<dbReference type="PROSITE" id="PS50090">
    <property type="entry name" value="MYB_LIKE"/>
    <property type="match status" value="2"/>
</dbReference>
<dbReference type="Pfam" id="PF00249">
    <property type="entry name" value="Myb_DNA-binding"/>
    <property type="match status" value="2"/>
</dbReference>
<comment type="caution">
    <text evidence="7">The sequence shown here is derived from an EMBL/GenBank/DDBJ whole genome shotgun (WGS) entry which is preliminary data.</text>
</comment>
<dbReference type="OrthoDB" id="2143914at2759"/>
<feature type="domain" description="HTH myb-type" evidence="6">
    <location>
        <begin position="63"/>
        <end position="117"/>
    </location>
</feature>
<feature type="domain" description="Myb-like" evidence="5">
    <location>
        <begin position="10"/>
        <end position="62"/>
    </location>
</feature>
<feature type="domain" description="Myb-like" evidence="5">
    <location>
        <begin position="63"/>
        <end position="113"/>
    </location>
</feature>
<dbReference type="FunFam" id="1.10.10.60:FF:000001">
    <property type="entry name" value="MYB-related transcription factor"/>
    <property type="match status" value="1"/>
</dbReference>
<evidence type="ECO:0000256" key="2">
    <source>
        <dbReference type="ARBA" id="ARBA00022737"/>
    </source>
</evidence>